<evidence type="ECO:0000313" key="1">
    <source>
        <dbReference type="EMBL" id="MCX5613795.1"/>
    </source>
</evidence>
<dbReference type="EMBL" id="JANIDW010000001">
    <property type="protein sequence ID" value="MCX5613795.1"/>
    <property type="molecule type" value="Genomic_DNA"/>
</dbReference>
<accession>A0ABT3W417</accession>
<dbReference type="InterPro" id="IPR038696">
    <property type="entry name" value="IalB_sf"/>
</dbReference>
<dbReference type="RefSeq" id="WP_266106173.1">
    <property type="nucleotide sequence ID" value="NZ_JANIDW010000001.1"/>
</dbReference>
<dbReference type="Gene3D" id="2.60.40.1880">
    <property type="entry name" value="Invasion associated locus B (IalB) protein"/>
    <property type="match status" value="1"/>
</dbReference>
<gene>
    <name evidence="1" type="ORF">NQF64_00825</name>
</gene>
<dbReference type="Proteomes" id="UP001165648">
    <property type="component" value="Unassembled WGS sequence"/>
</dbReference>
<dbReference type="InterPro" id="IPR010642">
    <property type="entry name" value="Invasion_prot_B"/>
</dbReference>
<evidence type="ECO:0000313" key="2">
    <source>
        <dbReference type="Proteomes" id="UP001165648"/>
    </source>
</evidence>
<reference evidence="1 2" key="1">
    <citation type="submission" date="2022-07" db="EMBL/GenBank/DDBJ databases">
        <title>Bombella genomes.</title>
        <authorList>
            <person name="Harer L."/>
            <person name="Styblova S."/>
            <person name="Ehrmann M."/>
        </authorList>
    </citation>
    <scope>NUCLEOTIDE SEQUENCE [LARGE SCALE GENOMIC DNA]</scope>
    <source>
        <strain evidence="1 2">TMW 2.2558</strain>
    </source>
</reference>
<dbReference type="Pfam" id="PF06776">
    <property type="entry name" value="IalB"/>
    <property type="match status" value="1"/>
</dbReference>
<proteinExistence type="predicted"/>
<sequence>MFSIKNGMWAVVILLVGYIGGHAAYAEDAASPAPIPVRAGLLTKSARIGTWGYGCAYPDKTGKAHIISCGVGGPFRSGVLAGAIGGSAIFLRVTSDVAQKPIAQQSWGVLVIFPRAVAVDQTVPAQLVVDQTHKVLIPWAFCSFLGCQTIARVLHEDFLQIMKAGKQARFIAKQKDGTLWSYDFTLDGVNTGITQINQWIEHGELTP</sequence>
<name>A0ABT3W417_9PROT</name>
<organism evidence="1 2">
    <name type="scientific">Bombella saccharophila</name>
    <dbReference type="NCBI Taxonomy" id="2967338"/>
    <lineage>
        <taxon>Bacteria</taxon>
        <taxon>Pseudomonadati</taxon>
        <taxon>Pseudomonadota</taxon>
        <taxon>Alphaproteobacteria</taxon>
        <taxon>Acetobacterales</taxon>
        <taxon>Acetobacteraceae</taxon>
        <taxon>Bombella</taxon>
    </lineage>
</organism>
<comment type="caution">
    <text evidence="1">The sequence shown here is derived from an EMBL/GenBank/DDBJ whole genome shotgun (WGS) entry which is preliminary data.</text>
</comment>
<keyword evidence="2" id="KW-1185">Reference proteome</keyword>
<protein>
    <submittedName>
        <fullName evidence="1">Invasion associated locus B family protein</fullName>
    </submittedName>
</protein>